<accession>A0A9N9RIQ9</accession>
<evidence type="ECO:0000256" key="2">
    <source>
        <dbReference type="SAM" id="MobiDB-lite"/>
    </source>
</evidence>
<feature type="region of interest" description="Disordered" evidence="2">
    <location>
        <begin position="1027"/>
        <end position="1058"/>
    </location>
</feature>
<dbReference type="EMBL" id="OU895877">
    <property type="protein sequence ID" value="CAG9797025.1"/>
    <property type="molecule type" value="Genomic_DNA"/>
</dbReference>
<evidence type="ECO:0000313" key="3">
    <source>
        <dbReference type="EMBL" id="CAG9797025.1"/>
    </source>
</evidence>
<feature type="coiled-coil region" evidence="1">
    <location>
        <begin position="881"/>
        <end position="908"/>
    </location>
</feature>
<keyword evidence="1" id="KW-0175">Coiled coil</keyword>
<feature type="region of interest" description="Disordered" evidence="2">
    <location>
        <begin position="149"/>
        <end position="170"/>
    </location>
</feature>
<evidence type="ECO:0000256" key="1">
    <source>
        <dbReference type="SAM" id="Coils"/>
    </source>
</evidence>
<evidence type="ECO:0000313" key="4">
    <source>
        <dbReference type="Proteomes" id="UP001153620"/>
    </source>
</evidence>
<dbReference type="Proteomes" id="UP001153620">
    <property type="component" value="Chromosome 1"/>
</dbReference>
<gene>
    <name evidence="3" type="ORF">CHIRRI_LOCUS26</name>
</gene>
<reference evidence="3" key="2">
    <citation type="submission" date="2022-10" db="EMBL/GenBank/DDBJ databases">
        <authorList>
            <consortium name="ENA_rothamsted_submissions"/>
            <consortium name="culmorum"/>
            <person name="King R."/>
        </authorList>
    </citation>
    <scope>NUCLEOTIDE SEQUENCE</scope>
</reference>
<name>A0A9N9RIQ9_9DIPT</name>
<feature type="compositionally biased region" description="Basic residues" evidence="2">
    <location>
        <begin position="1027"/>
        <end position="1038"/>
    </location>
</feature>
<keyword evidence="4" id="KW-1185">Reference proteome</keyword>
<proteinExistence type="predicted"/>
<protein>
    <submittedName>
        <fullName evidence="3">Uncharacterized protein</fullName>
    </submittedName>
</protein>
<reference evidence="3" key="1">
    <citation type="submission" date="2022-01" db="EMBL/GenBank/DDBJ databases">
        <authorList>
            <person name="King R."/>
        </authorList>
    </citation>
    <scope>NUCLEOTIDE SEQUENCE</scope>
</reference>
<sequence>METKKDKSSFEGLQKIKKEVPKTTSTIKSILEPRHYITSQMPYADKRYNLKEYNPPPNELGFLGGLGRKSGTMRSRAHIQRPSANQILFKMRTANRILVSFTEDLGLTNSMISKQTKAIVSPKPFQNSINDDLKVLVSRVQIADNIIKKNSKKKQASSTTSETEGEIKKPEKSVQIVALKGKKKPLRLTLGTVKKISIVSALKGEPVKPLPPDEPKNFREWALAEREKRFQALQQVSYQQIKQEREANEIFPKVKKMPKNFFNKTKNKKDLNQQFPGAEHLGGYLYGSYPKTVIDSTMENETKFHVPLSMFSRAEVESKIRASSRNKIQSARLEYMKIPQIPSDSDDESDEVLEDGIGLGLIRTPYFSIPTIYTQKKRRIDRLKNKHLNGNRLKRINMLLFDRKMSAEKNKVKYAGSDSERFSFKNSKSELRTDSPLLLRSKESSPLPMIEEKVEKVFESGYKQRYHKFLGKKYLQKLDQYNERLNKKLNEEAAMAVSPGSGVTIKTITDGKSFHDYSLETISTNFPSSTPDIQKDPAFKRQKRKVKKNLIFSKTDNHMGGFYFDPYLLEKIHNPEKGMKIMKNYTSLMRSQSNIRNRLQVNASAFDEEYCGTENTGNFYHRLVTEWDSYYINEIRHRPTVKKFCVKSDIIRIREMVRKKFFLYFMQEDLMNLYASQEIENEMINKTTKFIKACEPQFKQLQDEAFAKAKEKLELENDIIQTTDKMKNELMQLKDESDLLMQNLMCNERKWEQIMMMQNYYYLMMPPMWRLENDWIHRNRSGQLDFLKKSVVYCKKIHIRSKSITEISLHAIKEFFEKSILPKRLNHMRQINPEVSLLKASLDDIKTNVLGILNKHNEIMLRSSEISFQQQQLERTIPFIISAYQENMSHIQQKVDFIEKRIEFLIKEVEVTSNLPLIKCVKNIFMRKIDAISRHLCKTLFTETFKIDESIKKHTLVENFCMISNRALDLLSQLDTLPIDILHSAEYESRVHRRDKLRLGKLAMNEQNLCQFLEKQLRNHFTPTFQPKRKRKRGKHGWKPTSTAVRMVTKSPHFGKYN</sequence>
<dbReference type="AlphaFoldDB" id="A0A9N9RIQ9"/>
<organism evidence="3 4">
    <name type="scientific">Chironomus riparius</name>
    <dbReference type="NCBI Taxonomy" id="315576"/>
    <lineage>
        <taxon>Eukaryota</taxon>
        <taxon>Metazoa</taxon>
        <taxon>Ecdysozoa</taxon>
        <taxon>Arthropoda</taxon>
        <taxon>Hexapoda</taxon>
        <taxon>Insecta</taxon>
        <taxon>Pterygota</taxon>
        <taxon>Neoptera</taxon>
        <taxon>Endopterygota</taxon>
        <taxon>Diptera</taxon>
        <taxon>Nematocera</taxon>
        <taxon>Chironomoidea</taxon>
        <taxon>Chironomidae</taxon>
        <taxon>Chironominae</taxon>
        <taxon>Chironomus</taxon>
    </lineage>
</organism>
<dbReference type="OrthoDB" id="8026454at2759"/>